<proteinExistence type="predicted"/>
<protein>
    <submittedName>
        <fullName evidence="1">Uncharacterized protein</fullName>
    </submittedName>
</protein>
<accession>A0A8S0Y9D1</accession>
<dbReference type="Proteomes" id="UP000494216">
    <property type="component" value="Unassembled WGS sequence"/>
</dbReference>
<dbReference type="RefSeq" id="WP_174624947.1">
    <property type="nucleotide sequence ID" value="NZ_CADCXN010000043.1"/>
</dbReference>
<gene>
    <name evidence="1" type="ORF">METHB2_160045</name>
</gene>
<organism evidence="1 2">
    <name type="scientific">Candidatus Methylobacter favarea</name>
    <dbReference type="NCBI Taxonomy" id="2707345"/>
    <lineage>
        <taxon>Bacteria</taxon>
        <taxon>Pseudomonadati</taxon>
        <taxon>Pseudomonadota</taxon>
        <taxon>Gammaproteobacteria</taxon>
        <taxon>Methylococcales</taxon>
        <taxon>Methylococcaceae</taxon>
        <taxon>Methylobacter</taxon>
    </lineage>
</organism>
<keyword evidence="2" id="KW-1185">Reference proteome</keyword>
<dbReference type="AlphaFoldDB" id="A0A8S0Y9D1"/>
<dbReference type="EMBL" id="CADCXN010000043">
    <property type="protein sequence ID" value="CAA9889978.1"/>
    <property type="molecule type" value="Genomic_DNA"/>
</dbReference>
<sequence length="128" mass="14317">MADDKLTRIKTLLAAGLPLPPDIAAWLIAGLDEFSSGRCKTLCLALGLRKRGQSSHATRKKIECRNACLKNIAQLYPGTPWQRACIISEQLNRYPRLPPEEKAMYGYLKSLEINIPSLAMIHKILKTD</sequence>
<evidence type="ECO:0000313" key="1">
    <source>
        <dbReference type="EMBL" id="CAA9889978.1"/>
    </source>
</evidence>
<reference evidence="1 2" key="1">
    <citation type="submission" date="2020-02" db="EMBL/GenBank/DDBJ databases">
        <authorList>
            <person name="Hogendoorn C."/>
        </authorList>
    </citation>
    <scope>NUCLEOTIDE SEQUENCE [LARGE SCALE GENOMIC DNA]</scope>
    <source>
        <strain evidence="1">METHB21</strain>
    </source>
</reference>
<name>A0A8S0Y9D1_9GAMM</name>
<evidence type="ECO:0000313" key="2">
    <source>
        <dbReference type="Proteomes" id="UP000494216"/>
    </source>
</evidence>
<comment type="caution">
    <text evidence="1">The sequence shown here is derived from an EMBL/GenBank/DDBJ whole genome shotgun (WGS) entry which is preliminary data.</text>
</comment>